<accession>A0A6I4MFJ3</accession>
<evidence type="ECO:0000313" key="3">
    <source>
        <dbReference type="Proteomes" id="UP000462055"/>
    </source>
</evidence>
<organism evidence="2 3">
    <name type="scientific">Actinomadura physcomitrii</name>
    <dbReference type="NCBI Taxonomy" id="2650748"/>
    <lineage>
        <taxon>Bacteria</taxon>
        <taxon>Bacillati</taxon>
        <taxon>Actinomycetota</taxon>
        <taxon>Actinomycetes</taxon>
        <taxon>Streptosporangiales</taxon>
        <taxon>Thermomonosporaceae</taxon>
        <taxon>Actinomadura</taxon>
    </lineage>
</organism>
<name>A0A6I4MFJ3_9ACTN</name>
<reference evidence="2" key="1">
    <citation type="submission" date="2019-12" db="EMBL/GenBank/DDBJ databases">
        <title>Actinomadura physcomitrii sp. nov., a novel actinomycete isolated from moss [Physcomitrium sphaericum (Ludw) Fuernr].</title>
        <authorList>
            <person name="Zhuang X."/>
        </authorList>
    </citation>
    <scope>NUCLEOTIDE SEQUENCE [LARGE SCALE GENOMIC DNA]</scope>
    <source>
        <strain evidence="2">LD22</strain>
    </source>
</reference>
<feature type="compositionally biased region" description="Basic and acidic residues" evidence="1">
    <location>
        <begin position="57"/>
        <end position="73"/>
    </location>
</feature>
<dbReference type="AlphaFoldDB" id="A0A6I4MFJ3"/>
<comment type="caution">
    <text evidence="2">The sequence shown here is derived from an EMBL/GenBank/DDBJ whole genome shotgun (WGS) entry which is preliminary data.</text>
</comment>
<dbReference type="Proteomes" id="UP000462055">
    <property type="component" value="Unassembled WGS sequence"/>
</dbReference>
<evidence type="ECO:0000256" key="1">
    <source>
        <dbReference type="SAM" id="MobiDB-lite"/>
    </source>
</evidence>
<gene>
    <name evidence="2" type="ORF">F8568_020735</name>
</gene>
<feature type="compositionally biased region" description="Pro residues" evidence="1">
    <location>
        <begin position="20"/>
        <end position="29"/>
    </location>
</feature>
<sequence>METLVPIFMGVIASTTSLVAPPPRDPIPPTTNIYGYKFGAGDDGNPPASSPSAPKSAAHEAEESDEMGPHDCRTLSNSVQVCEPAHQGGKAPKISPAELALEKWTRMPIPAPVVRTAPPRGSDGLVGLPEWFWVTNSHSRSGRVAARGVWVEVTARLQSTTIDPGYGRPVVRCPGPGTAYDKSRAAAAQHTNCSYTFQQSSLHEPGHAYRVRVSATWGGTWRGSDGSGGALPPLTRSTVFRLRVAEAQSLYGRGGS</sequence>
<keyword evidence="3" id="KW-1185">Reference proteome</keyword>
<dbReference type="RefSeq" id="WP_151595256.1">
    <property type="nucleotide sequence ID" value="NZ_WBMS02000015.1"/>
</dbReference>
<evidence type="ECO:0000313" key="2">
    <source>
        <dbReference type="EMBL" id="MWA02757.1"/>
    </source>
</evidence>
<proteinExistence type="predicted"/>
<feature type="compositionally biased region" description="Low complexity" evidence="1">
    <location>
        <begin position="46"/>
        <end position="56"/>
    </location>
</feature>
<dbReference type="EMBL" id="WBMS02000015">
    <property type="protein sequence ID" value="MWA02757.1"/>
    <property type="molecule type" value="Genomic_DNA"/>
</dbReference>
<protein>
    <submittedName>
        <fullName evidence="2">Uncharacterized protein</fullName>
    </submittedName>
</protein>
<feature type="region of interest" description="Disordered" evidence="1">
    <location>
        <begin position="17"/>
        <end position="74"/>
    </location>
</feature>